<evidence type="ECO:0000259" key="6">
    <source>
        <dbReference type="PROSITE" id="PS51471"/>
    </source>
</evidence>
<name>A0AB34INP2_PRYPA</name>
<keyword evidence="3" id="KW-0223">Dioxygenase</keyword>
<dbReference type="SMART" id="SM00702">
    <property type="entry name" value="P4Hc"/>
    <property type="match status" value="1"/>
</dbReference>
<dbReference type="Pfam" id="PF13676">
    <property type="entry name" value="TIR_2"/>
    <property type="match status" value="1"/>
</dbReference>
<dbReference type="InterPro" id="IPR035897">
    <property type="entry name" value="Toll_tir_struct_dom_sf"/>
</dbReference>
<sequence>MPGDTWDFFLSHVQKETGAEVTDLYHILMHEFHKKVWLDVKMDKTTFQSMEHGIKHSRVMISVFSESYPTSAACRKEMWWAQEHETPVIPVIPSTMKDHIGRLLAKLPISLRGIGTFEFIPLERSKEHRLLVGVRDVLQRAEKGNCDVVRRPRQSVADRAGIEDASLTERATESLQRINVPKFLEDLQLVSDALRTIGRLELRQVDGRYKNLNDEYIPEDGYFPLNVEYPGVQAIHAKPWIFVVNNFLSDEDCGALLSKCYGGAMEPTLVANDDGEVRTDESQRKCSAVMIPHRETPGVIAKLAKLFGKTSDHFEACSLVKYEAGDFYMNHSDHAPRSEGDGFCSLGLAPSAHRVATCFVYVNDVEKGGATHFTGLDLSVQPKKGQALVFFPGKIDGDADERLNHEAQVADDVKVILTTWMWSEPASYEPSLSSHQAVYDMVNNVLV</sequence>
<dbReference type="InterPro" id="IPR006620">
    <property type="entry name" value="Pro_4_hyd_alph"/>
</dbReference>
<keyword evidence="8" id="KW-1185">Reference proteome</keyword>
<dbReference type="GO" id="GO:0004656">
    <property type="term" value="F:procollagen-proline 4-dioxygenase activity"/>
    <property type="evidence" value="ECO:0007669"/>
    <property type="project" value="TreeGrafter"/>
</dbReference>
<evidence type="ECO:0000313" key="7">
    <source>
        <dbReference type="EMBL" id="KAL1503057.1"/>
    </source>
</evidence>
<keyword evidence="5" id="KW-0408">Iron</keyword>
<dbReference type="InterPro" id="IPR005123">
    <property type="entry name" value="Oxoglu/Fe-dep_dioxygenase_dom"/>
</dbReference>
<organism evidence="7 8">
    <name type="scientific">Prymnesium parvum</name>
    <name type="common">Toxic golden alga</name>
    <dbReference type="NCBI Taxonomy" id="97485"/>
    <lineage>
        <taxon>Eukaryota</taxon>
        <taxon>Haptista</taxon>
        <taxon>Haptophyta</taxon>
        <taxon>Prymnesiophyceae</taxon>
        <taxon>Prymnesiales</taxon>
        <taxon>Prymnesiaceae</taxon>
        <taxon>Prymnesium</taxon>
    </lineage>
</organism>
<evidence type="ECO:0000256" key="4">
    <source>
        <dbReference type="ARBA" id="ARBA00023002"/>
    </source>
</evidence>
<dbReference type="GO" id="GO:0005783">
    <property type="term" value="C:endoplasmic reticulum"/>
    <property type="evidence" value="ECO:0007669"/>
    <property type="project" value="TreeGrafter"/>
</dbReference>
<dbReference type="Pfam" id="PF13640">
    <property type="entry name" value="2OG-FeII_Oxy_3"/>
    <property type="match status" value="1"/>
</dbReference>
<dbReference type="PROSITE" id="PS51471">
    <property type="entry name" value="FE2OG_OXY"/>
    <property type="match status" value="1"/>
</dbReference>
<dbReference type="GO" id="GO:0031418">
    <property type="term" value="F:L-ascorbic acid binding"/>
    <property type="evidence" value="ECO:0007669"/>
    <property type="project" value="InterPro"/>
</dbReference>
<dbReference type="InterPro" id="IPR044862">
    <property type="entry name" value="Pro_4_hyd_alph_FE2OG_OXY"/>
</dbReference>
<keyword evidence="2" id="KW-0479">Metal-binding</keyword>
<reference evidence="7 8" key="1">
    <citation type="journal article" date="2024" name="Science">
        <title>Giant polyketide synthase enzymes in the biosynthesis of giant marine polyether toxins.</title>
        <authorList>
            <person name="Fallon T.R."/>
            <person name="Shende V.V."/>
            <person name="Wierzbicki I.H."/>
            <person name="Pendleton A.L."/>
            <person name="Watervoot N.F."/>
            <person name="Auber R.P."/>
            <person name="Gonzalez D.J."/>
            <person name="Wisecaver J.H."/>
            <person name="Moore B.S."/>
        </authorList>
    </citation>
    <scope>NUCLEOTIDE SEQUENCE [LARGE SCALE GENOMIC DNA]</scope>
    <source>
        <strain evidence="7 8">12B1</strain>
    </source>
</reference>
<dbReference type="EMBL" id="JBGBPQ010000022">
    <property type="protein sequence ID" value="KAL1503057.1"/>
    <property type="molecule type" value="Genomic_DNA"/>
</dbReference>
<evidence type="ECO:0000256" key="5">
    <source>
        <dbReference type="ARBA" id="ARBA00023004"/>
    </source>
</evidence>
<dbReference type="Gene3D" id="3.40.50.10140">
    <property type="entry name" value="Toll/interleukin-1 receptor homology (TIR) domain"/>
    <property type="match status" value="1"/>
</dbReference>
<dbReference type="Proteomes" id="UP001515480">
    <property type="component" value="Unassembled WGS sequence"/>
</dbReference>
<dbReference type="GO" id="GO:0007165">
    <property type="term" value="P:signal transduction"/>
    <property type="evidence" value="ECO:0007669"/>
    <property type="project" value="InterPro"/>
</dbReference>
<dbReference type="PANTHER" id="PTHR10869">
    <property type="entry name" value="PROLYL 4-HYDROXYLASE ALPHA SUBUNIT"/>
    <property type="match status" value="1"/>
</dbReference>
<dbReference type="PANTHER" id="PTHR10869:SF246">
    <property type="entry name" value="TRANSMEMBRANE PROLYL 4-HYDROXYLASE"/>
    <property type="match status" value="1"/>
</dbReference>
<dbReference type="SUPFAM" id="SSF52200">
    <property type="entry name" value="Toll/Interleukin receptor TIR domain"/>
    <property type="match status" value="1"/>
</dbReference>
<evidence type="ECO:0000256" key="1">
    <source>
        <dbReference type="ARBA" id="ARBA00001961"/>
    </source>
</evidence>
<evidence type="ECO:0000256" key="2">
    <source>
        <dbReference type="ARBA" id="ARBA00022723"/>
    </source>
</evidence>
<protein>
    <recommendedName>
        <fullName evidence="6">Fe2OG dioxygenase domain-containing protein</fullName>
    </recommendedName>
</protein>
<feature type="domain" description="Fe2OG dioxygenase" evidence="6">
    <location>
        <begin position="313"/>
        <end position="423"/>
    </location>
</feature>
<proteinExistence type="predicted"/>
<dbReference type="InterPro" id="IPR000157">
    <property type="entry name" value="TIR_dom"/>
</dbReference>
<dbReference type="Gene3D" id="2.60.120.620">
    <property type="entry name" value="q2cbj1_9rhob like domain"/>
    <property type="match status" value="1"/>
</dbReference>
<dbReference type="GO" id="GO:0005506">
    <property type="term" value="F:iron ion binding"/>
    <property type="evidence" value="ECO:0007669"/>
    <property type="project" value="InterPro"/>
</dbReference>
<dbReference type="InterPro" id="IPR045054">
    <property type="entry name" value="P4HA-like"/>
</dbReference>
<keyword evidence="4" id="KW-0560">Oxidoreductase</keyword>
<accession>A0AB34INP2</accession>
<evidence type="ECO:0000313" key="8">
    <source>
        <dbReference type="Proteomes" id="UP001515480"/>
    </source>
</evidence>
<evidence type="ECO:0000256" key="3">
    <source>
        <dbReference type="ARBA" id="ARBA00022964"/>
    </source>
</evidence>
<comment type="caution">
    <text evidence="7">The sequence shown here is derived from an EMBL/GenBank/DDBJ whole genome shotgun (WGS) entry which is preliminary data.</text>
</comment>
<dbReference type="AlphaFoldDB" id="A0AB34INP2"/>
<comment type="cofactor">
    <cofactor evidence="1">
        <name>L-ascorbate</name>
        <dbReference type="ChEBI" id="CHEBI:38290"/>
    </cofactor>
</comment>
<gene>
    <name evidence="7" type="ORF">AB1Y20_011124</name>
</gene>